<proteinExistence type="predicted"/>
<dbReference type="InterPro" id="IPR014940">
    <property type="entry name" value="BAAT_C"/>
</dbReference>
<evidence type="ECO:0000313" key="2">
    <source>
        <dbReference type="EMBL" id="GGL67316.1"/>
    </source>
</evidence>
<sequence length="284" mass="30836">MTTGADNNLWQTGGMIRIDLERPEGVRWVPDRPTGDGVLVVAGSSGRVDTDRARLFADLGCVAESIRWLGGPGQHPDPWEIPLETFLDRIDDLKQSCDRVHIVGLSFGAEAALLCGAHSPNIDSVIAFAPTDVVWAGYDHDRETSHWTLDGRPLAYVPMDWQNYVAEPVPRYRPHYERSRVTFADRVPAATIPVDRIAQLILVAGGEDQVWSSVGHARRIRAIRSAAGLPTELIAVADAGHRAILPGEVEVVAGATMQRGGTPAADRDLGRQAWRAITAMLGSS</sequence>
<reference evidence="2" key="2">
    <citation type="submission" date="2020-09" db="EMBL/GenBank/DDBJ databases">
        <authorList>
            <person name="Sun Q."/>
            <person name="Zhou Y."/>
        </authorList>
    </citation>
    <scope>NUCLEOTIDE SEQUENCE</scope>
    <source>
        <strain evidence="2">CGMCC 4.7306</strain>
    </source>
</reference>
<name>A0A917W666_9ACTN</name>
<dbReference type="Gene3D" id="3.40.50.1820">
    <property type="entry name" value="alpha/beta hydrolase"/>
    <property type="match status" value="1"/>
</dbReference>
<protein>
    <submittedName>
        <fullName evidence="2">Acyl-CoA thioesterase</fullName>
    </submittedName>
</protein>
<accession>A0A917W666</accession>
<dbReference type="EMBL" id="BMMZ01000006">
    <property type="protein sequence ID" value="GGL67316.1"/>
    <property type="molecule type" value="Genomic_DNA"/>
</dbReference>
<reference evidence="2" key="1">
    <citation type="journal article" date="2014" name="Int. J. Syst. Evol. Microbiol.">
        <title>Complete genome sequence of Corynebacterium casei LMG S-19264T (=DSM 44701T), isolated from a smear-ripened cheese.</title>
        <authorList>
            <consortium name="US DOE Joint Genome Institute (JGI-PGF)"/>
            <person name="Walter F."/>
            <person name="Albersmeier A."/>
            <person name="Kalinowski J."/>
            <person name="Ruckert C."/>
        </authorList>
    </citation>
    <scope>NUCLEOTIDE SEQUENCE</scope>
    <source>
        <strain evidence="2">CGMCC 4.7306</strain>
    </source>
</reference>
<dbReference type="Proteomes" id="UP000613840">
    <property type="component" value="Unassembled WGS sequence"/>
</dbReference>
<comment type="caution">
    <text evidence="2">The sequence shown here is derived from an EMBL/GenBank/DDBJ whole genome shotgun (WGS) entry which is preliminary data.</text>
</comment>
<dbReference type="AlphaFoldDB" id="A0A917W666"/>
<organism evidence="2 3">
    <name type="scientific">Microlunatus endophyticus</name>
    <dbReference type="NCBI Taxonomy" id="1716077"/>
    <lineage>
        <taxon>Bacteria</taxon>
        <taxon>Bacillati</taxon>
        <taxon>Actinomycetota</taxon>
        <taxon>Actinomycetes</taxon>
        <taxon>Propionibacteriales</taxon>
        <taxon>Propionibacteriaceae</taxon>
        <taxon>Microlunatus</taxon>
    </lineage>
</organism>
<dbReference type="SUPFAM" id="SSF53474">
    <property type="entry name" value="alpha/beta-Hydrolases"/>
    <property type="match status" value="1"/>
</dbReference>
<feature type="domain" description="BAAT/Acyl-CoA thioester hydrolase C-terminal" evidence="1">
    <location>
        <begin position="98"/>
        <end position="246"/>
    </location>
</feature>
<dbReference type="Pfam" id="PF08840">
    <property type="entry name" value="BAAT_C"/>
    <property type="match status" value="1"/>
</dbReference>
<keyword evidence="3" id="KW-1185">Reference proteome</keyword>
<evidence type="ECO:0000313" key="3">
    <source>
        <dbReference type="Proteomes" id="UP000613840"/>
    </source>
</evidence>
<gene>
    <name evidence="2" type="ORF">GCM10011575_27270</name>
</gene>
<dbReference type="InterPro" id="IPR029058">
    <property type="entry name" value="AB_hydrolase_fold"/>
</dbReference>
<evidence type="ECO:0000259" key="1">
    <source>
        <dbReference type="Pfam" id="PF08840"/>
    </source>
</evidence>